<name>A0A0H2US49_STRPN</name>
<protein>
    <submittedName>
        <fullName evidence="1">Uncharacterized protein</fullName>
    </submittedName>
</protein>
<dbReference type="EMBL" id="AE005672">
    <property type="protein sequence ID" value="AAK76161.1"/>
    <property type="molecule type" value="Genomic_DNA"/>
</dbReference>
<dbReference type="Proteomes" id="UP000000585">
    <property type="component" value="Chromosome"/>
</dbReference>
<dbReference type="eggNOG" id="ENOG5033950">
    <property type="taxonomic scope" value="Bacteria"/>
</dbReference>
<proteinExistence type="predicted"/>
<dbReference type="PaxDb" id="170187-SP_2102"/>
<gene>
    <name evidence="1" type="ordered locus">SP_2102</name>
</gene>
<reference evidence="1 2" key="1">
    <citation type="journal article" date="2001" name="Science">
        <title>Complete genome sequence of a virulent isolate of Streptococcus pneumoniae.</title>
        <authorList>
            <person name="Tettelin H."/>
            <person name="Nelson K.E."/>
            <person name="Paulsen I.T."/>
            <person name="Eisen J.A."/>
            <person name="Read T.D."/>
            <person name="Peterson S."/>
            <person name="Heidelberg J."/>
            <person name="DeBoy R.T."/>
            <person name="Haft D.H."/>
            <person name="Dodson R.J."/>
            <person name="Durkin A.S."/>
            <person name="Gwinn M."/>
            <person name="Kolonay J.F."/>
            <person name="Nelson W.C."/>
            <person name="Peterson J.D."/>
            <person name="Umayam L.A."/>
            <person name="White O."/>
            <person name="Salzberg S.L."/>
            <person name="Lewis M.R."/>
            <person name="Radune D."/>
            <person name="Holtzapple E."/>
            <person name="Khouri H."/>
            <person name="Wolf A.M."/>
            <person name="Utterback T.R."/>
            <person name="Hansen C.L."/>
            <person name="McDonald L.A."/>
            <person name="Feldblyum T.V."/>
            <person name="Angiuoli S."/>
            <person name="Dickinson T."/>
            <person name="Hickey E.K."/>
            <person name="Holt I.E."/>
            <person name="Loftus B.J."/>
            <person name="Yang F."/>
            <person name="Smith H.O."/>
            <person name="Venter J.C."/>
            <person name="Dougherty B.A."/>
            <person name="Morrison D.A."/>
            <person name="Hollingshead S.K."/>
            <person name="Fraser C.M."/>
        </authorList>
    </citation>
    <scope>NUCLEOTIDE SEQUENCE [LARGE SCALE GENOMIC DNA]</scope>
    <source>
        <strain evidence="2">ATCC BAA-334 / TIGR4</strain>
    </source>
</reference>
<accession>A0A0H2US49</accession>
<dbReference type="KEGG" id="spn:SP_2102"/>
<sequence length="103" mass="11383">MLYNNDKEEISMLKEVLTVAKVAKKSSLFLGGVAFGTLGLKILASKEAKKGYSKALAKAYKLKDELDASVSVVKQHGDDVLQDAKYLYEQEKKEEQLDSLIGE</sequence>
<dbReference type="InterPro" id="IPR046092">
    <property type="entry name" value="DUF6110"/>
</dbReference>
<dbReference type="Pfam" id="PF19605">
    <property type="entry name" value="DUF6110"/>
    <property type="match status" value="1"/>
</dbReference>
<dbReference type="AlphaFoldDB" id="A0A0H2US49"/>
<evidence type="ECO:0000313" key="2">
    <source>
        <dbReference type="Proteomes" id="UP000000585"/>
    </source>
</evidence>
<dbReference type="EnsemblBacteria" id="AAK76161">
    <property type="protein sequence ID" value="AAK76161"/>
    <property type="gene ID" value="SP_2102"/>
</dbReference>
<evidence type="ECO:0000313" key="1">
    <source>
        <dbReference type="EMBL" id="AAK76161.1"/>
    </source>
</evidence>
<keyword evidence="2" id="KW-1185">Reference proteome</keyword>
<organism evidence="1 2">
    <name type="scientific">Streptococcus pneumoniae serotype 4 (strain ATCC BAA-334 / TIGR4)</name>
    <dbReference type="NCBI Taxonomy" id="170187"/>
    <lineage>
        <taxon>Bacteria</taxon>
        <taxon>Bacillati</taxon>
        <taxon>Bacillota</taxon>
        <taxon>Bacilli</taxon>
        <taxon>Lactobacillales</taxon>
        <taxon>Streptococcaceae</taxon>
        <taxon>Streptococcus</taxon>
    </lineage>
</organism>